<dbReference type="GO" id="GO:0016787">
    <property type="term" value="F:hydrolase activity"/>
    <property type="evidence" value="ECO:0007669"/>
    <property type="project" value="InterPro"/>
</dbReference>
<protein>
    <submittedName>
        <fullName evidence="2">3',5'-cyclic AMP phosphodiesterase CpdA</fullName>
    </submittedName>
</protein>
<dbReference type="SUPFAM" id="SSF56300">
    <property type="entry name" value="Metallo-dependent phosphatases"/>
    <property type="match status" value="1"/>
</dbReference>
<keyword evidence="3" id="KW-1185">Reference proteome</keyword>
<dbReference type="InterPro" id="IPR029052">
    <property type="entry name" value="Metallo-depent_PP-like"/>
</dbReference>
<dbReference type="Pfam" id="PF00149">
    <property type="entry name" value="Metallophos"/>
    <property type="match status" value="1"/>
</dbReference>
<dbReference type="InterPro" id="IPR004843">
    <property type="entry name" value="Calcineurin-like_PHP"/>
</dbReference>
<dbReference type="Gene3D" id="3.60.21.10">
    <property type="match status" value="1"/>
</dbReference>
<evidence type="ECO:0000259" key="1">
    <source>
        <dbReference type="Pfam" id="PF00149"/>
    </source>
</evidence>
<dbReference type="AlphaFoldDB" id="A0A1H9TVP8"/>
<dbReference type="PANTHER" id="PTHR36492:SF2">
    <property type="entry name" value="[ACYL-CARRIER-PROTEIN] PHOSPHODIESTERASE PPTH"/>
    <property type="match status" value="1"/>
</dbReference>
<dbReference type="STRING" id="155974.SAMN04487818_106500"/>
<accession>A0A1H9TVP8</accession>
<reference evidence="3" key="1">
    <citation type="submission" date="2016-10" db="EMBL/GenBank/DDBJ databases">
        <authorList>
            <person name="Varghese N."/>
            <person name="Submissions S."/>
        </authorList>
    </citation>
    <scope>NUCLEOTIDE SEQUENCE [LARGE SCALE GENOMIC DNA]</scope>
    <source>
        <strain evidence="3">DSM 44260</strain>
    </source>
</reference>
<dbReference type="PANTHER" id="PTHR36492">
    <property type="match status" value="1"/>
</dbReference>
<name>A0A1H9TVP8_9PSEU</name>
<dbReference type="EMBL" id="FOGI01000006">
    <property type="protein sequence ID" value="SES01122.1"/>
    <property type="molecule type" value="Genomic_DNA"/>
</dbReference>
<dbReference type="Proteomes" id="UP000199051">
    <property type="component" value="Unassembled WGS sequence"/>
</dbReference>
<dbReference type="InterPro" id="IPR052963">
    <property type="entry name" value="Pantetheine_PDE"/>
</dbReference>
<evidence type="ECO:0000313" key="3">
    <source>
        <dbReference type="Proteomes" id="UP000199051"/>
    </source>
</evidence>
<dbReference type="CDD" id="cd00838">
    <property type="entry name" value="MPP_superfamily"/>
    <property type="match status" value="1"/>
</dbReference>
<gene>
    <name evidence="2" type="ORF">SAMN04487818_106500</name>
</gene>
<feature type="domain" description="Calcineurin-like phosphoesterase" evidence="1">
    <location>
        <begin position="24"/>
        <end position="259"/>
    </location>
</feature>
<organism evidence="2 3">
    <name type="scientific">Actinokineospora terrae</name>
    <dbReference type="NCBI Taxonomy" id="155974"/>
    <lineage>
        <taxon>Bacteria</taxon>
        <taxon>Bacillati</taxon>
        <taxon>Actinomycetota</taxon>
        <taxon>Actinomycetes</taxon>
        <taxon>Pseudonocardiales</taxon>
        <taxon>Pseudonocardiaceae</taxon>
        <taxon>Actinokineospora</taxon>
    </lineage>
</organism>
<evidence type="ECO:0000313" key="2">
    <source>
        <dbReference type="EMBL" id="SES01122.1"/>
    </source>
</evidence>
<sequence length="300" mass="33615">MGSAETRVSPTRAPVGGKIDRVGTLLAISDLHISYAENREIVRGLRPESADDWLIVAGDVAEQVADVEWALGLLAERFARVVWTPGNHELWTMPADAVQARGVARYEAFVEMCRRIGVVSPEDEYAVWEGEDGPVTVAPLFLGYDYTFRPEGAENKAQALEIAHASGVVCTDEYYLHSDPYPSRDDWCRARVAETGARLAAAADPAAPFVLVNHYPTVREPTRVLRYPEFAQWCGTELTADWHTRFPTAVMVYGHLHIPRITHYDGVRFQEVSLGYPREWRRHGHPHGLLRKVLSASERV</sequence>
<proteinExistence type="predicted"/>